<reference evidence="1 2" key="1">
    <citation type="submission" date="2018-08" db="EMBL/GenBank/DDBJ databases">
        <title>The first complete genome of Treponema rectale (CHPAT), a commensal spirochete of the bovine rectum.</title>
        <authorList>
            <person name="Staton G.J."/>
            <person name="Clegg S.R."/>
            <person name="Carter S.D."/>
            <person name="Radford A.D."/>
            <person name="Darby A."/>
            <person name="Hall N."/>
            <person name="Birtles R.J."/>
            <person name="Evans N.J."/>
        </authorList>
    </citation>
    <scope>NUCLEOTIDE SEQUENCE [LARGE SCALE GENOMIC DNA]</scope>
    <source>
        <strain evidence="1 2">CHPA</strain>
    </source>
</reference>
<dbReference type="Proteomes" id="UP000593591">
    <property type="component" value="Chromosome"/>
</dbReference>
<accession>A0A7M1XP98</accession>
<gene>
    <name evidence="1" type="ORF">DYE49_11195</name>
</gene>
<name>A0A7M1XP98_9SPIR</name>
<evidence type="ECO:0000313" key="2">
    <source>
        <dbReference type="Proteomes" id="UP000593591"/>
    </source>
</evidence>
<dbReference type="EMBL" id="CP031517">
    <property type="protein sequence ID" value="QOS40980.1"/>
    <property type="molecule type" value="Genomic_DNA"/>
</dbReference>
<proteinExistence type="predicted"/>
<organism evidence="1 2">
    <name type="scientific">Treponema rectale</name>
    <dbReference type="NCBI Taxonomy" id="744512"/>
    <lineage>
        <taxon>Bacteria</taxon>
        <taxon>Pseudomonadati</taxon>
        <taxon>Spirochaetota</taxon>
        <taxon>Spirochaetia</taxon>
        <taxon>Spirochaetales</taxon>
        <taxon>Treponemataceae</taxon>
        <taxon>Treponema</taxon>
    </lineage>
</organism>
<evidence type="ECO:0000313" key="1">
    <source>
        <dbReference type="EMBL" id="QOS40980.1"/>
    </source>
</evidence>
<dbReference type="AlphaFoldDB" id="A0A7M1XP98"/>
<sequence length="59" mass="6458">MSGLKFLSRENGTVQKVQKMSFSGCQQLFISVIFGPDPKIPLHEIAVSSTAMTGCRARQ</sequence>
<protein>
    <submittedName>
        <fullName evidence="1">Uncharacterized protein</fullName>
    </submittedName>
</protein>
<dbReference type="KEGG" id="trc:DYE49_11195"/>